<organism evidence="9 10">
    <name type="scientific">Streptomyces triticirhizae</name>
    <dbReference type="NCBI Taxonomy" id="2483353"/>
    <lineage>
        <taxon>Bacteria</taxon>
        <taxon>Bacillati</taxon>
        <taxon>Actinomycetota</taxon>
        <taxon>Actinomycetes</taxon>
        <taxon>Kitasatosporales</taxon>
        <taxon>Streptomycetaceae</taxon>
        <taxon>Streptomyces</taxon>
    </lineage>
</organism>
<reference evidence="9 10" key="1">
    <citation type="submission" date="2018-10" db="EMBL/GenBank/DDBJ databases">
        <title>Isolation, diversity and antifungal activity of actinobacteria from wheat.</title>
        <authorList>
            <person name="Han C."/>
        </authorList>
    </citation>
    <scope>NUCLEOTIDE SEQUENCE [LARGE SCALE GENOMIC DNA]</scope>
    <source>
        <strain evidence="9 10">NEAU-YY642</strain>
    </source>
</reference>
<dbReference type="InterPro" id="IPR013320">
    <property type="entry name" value="ConA-like_dom_sf"/>
</dbReference>
<dbReference type="InterPro" id="IPR018053">
    <property type="entry name" value="Glyco_hydro_32_AS"/>
</dbReference>
<dbReference type="PANTHER" id="PTHR43101">
    <property type="entry name" value="BETA-FRUCTOSIDASE"/>
    <property type="match status" value="1"/>
</dbReference>
<dbReference type="Pfam" id="PF08244">
    <property type="entry name" value="Glyco_hydro_32C"/>
    <property type="match status" value="1"/>
</dbReference>
<dbReference type="SUPFAM" id="SSF49899">
    <property type="entry name" value="Concanavalin A-like lectins/glucanases"/>
    <property type="match status" value="1"/>
</dbReference>
<dbReference type="Proteomes" id="UP000278673">
    <property type="component" value="Unassembled WGS sequence"/>
</dbReference>
<dbReference type="SMART" id="SM00640">
    <property type="entry name" value="Glyco_32"/>
    <property type="match status" value="1"/>
</dbReference>
<comment type="caution">
    <text evidence="9">The sequence shown here is derived from an EMBL/GenBank/DDBJ whole genome shotgun (WGS) entry which is preliminary data.</text>
</comment>
<dbReference type="InterPro" id="IPR051214">
    <property type="entry name" value="GH32_Enzymes"/>
</dbReference>
<dbReference type="PROSITE" id="PS00609">
    <property type="entry name" value="GLYCOSYL_HYDROL_F32"/>
    <property type="match status" value="1"/>
</dbReference>
<evidence type="ECO:0000256" key="3">
    <source>
        <dbReference type="ARBA" id="ARBA00022801"/>
    </source>
</evidence>
<dbReference type="EC" id="3.2.1.26" evidence="2"/>
<dbReference type="RefSeq" id="WP_122182413.1">
    <property type="nucleotide sequence ID" value="NZ_RFFJ01000011.1"/>
</dbReference>
<comment type="similarity">
    <text evidence="1 5">Belongs to the glycosyl hydrolase 32 family.</text>
</comment>
<feature type="compositionally biased region" description="Basic residues" evidence="6">
    <location>
        <begin position="1"/>
        <end position="12"/>
    </location>
</feature>
<evidence type="ECO:0000259" key="7">
    <source>
        <dbReference type="Pfam" id="PF00251"/>
    </source>
</evidence>
<evidence type="ECO:0000313" key="10">
    <source>
        <dbReference type="Proteomes" id="UP000278673"/>
    </source>
</evidence>
<dbReference type="InterPro" id="IPR013189">
    <property type="entry name" value="Glyco_hydro_32_C"/>
</dbReference>
<proteinExistence type="inferred from homology"/>
<dbReference type="PANTHER" id="PTHR43101:SF1">
    <property type="entry name" value="BETA-FRUCTOSIDASE"/>
    <property type="match status" value="1"/>
</dbReference>
<evidence type="ECO:0000256" key="6">
    <source>
        <dbReference type="SAM" id="MobiDB-lite"/>
    </source>
</evidence>
<dbReference type="SUPFAM" id="SSF75005">
    <property type="entry name" value="Arabinanase/levansucrase/invertase"/>
    <property type="match status" value="1"/>
</dbReference>
<evidence type="ECO:0000256" key="2">
    <source>
        <dbReference type="ARBA" id="ARBA00012758"/>
    </source>
</evidence>
<evidence type="ECO:0000256" key="1">
    <source>
        <dbReference type="ARBA" id="ARBA00009902"/>
    </source>
</evidence>
<feature type="domain" description="Glycosyl hydrolase family 32 C-terminal" evidence="8">
    <location>
        <begin position="418"/>
        <end position="464"/>
    </location>
</feature>
<evidence type="ECO:0000259" key="8">
    <source>
        <dbReference type="Pfam" id="PF08244"/>
    </source>
</evidence>
<evidence type="ECO:0000256" key="4">
    <source>
        <dbReference type="ARBA" id="ARBA00023295"/>
    </source>
</evidence>
<keyword evidence="4 5" id="KW-0326">Glycosidase</keyword>
<dbReference type="InterPro" id="IPR023296">
    <property type="entry name" value="Glyco_hydro_beta-prop_sf"/>
</dbReference>
<dbReference type="EMBL" id="RFFJ01000011">
    <property type="protein sequence ID" value="RMI44993.1"/>
    <property type="molecule type" value="Genomic_DNA"/>
</dbReference>
<dbReference type="AlphaFoldDB" id="A0A3M2M823"/>
<gene>
    <name evidence="9" type="ORF">EBN88_04160</name>
</gene>
<protein>
    <recommendedName>
        <fullName evidence="2">beta-fructofuranosidase</fullName>
        <ecNumber evidence="2">3.2.1.26</ecNumber>
    </recommendedName>
</protein>
<feature type="domain" description="Glycosyl hydrolase family 32 N-terminal" evidence="7">
    <location>
        <begin position="10"/>
        <end position="330"/>
    </location>
</feature>
<accession>A0A3M2M823</accession>
<dbReference type="Gene3D" id="2.60.120.560">
    <property type="entry name" value="Exo-inulinase, domain 1"/>
    <property type="match status" value="1"/>
</dbReference>
<feature type="region of interest" description="Disordered" evidence="6">
    <location>
        <begin position="1"/>
        <end position="22"/>
    </location>
</feature>
<keyword evidence="3 5" id="KW-0378">Hydrolase</keyword>
<sequence>MTRPHDPRHHLRPPAGWANDPNGPFRWRGRHHLFYQHNPDGPWHGNIHWGHASSADLLDWEHHPVALAPTPGGPDAAGCWSGCVVDDEGVPTAVYTGVDERHTGLGTILLARAAEPDDPLLREWKPSPLPVLAGPPEGLDVVMFRDPFVFRHGGRRWALVGAGHADGTPSVLLYDCQRLTDWRFAGVLLDGRSPGAGSLASSGSSASFGSSGSGPATGWECPQLFAAGDGERWVLVLSLWNGDPQSVVWLSGTLREVAGPTGPGLAFLPEAGGPVDGGRDCYAPAVRADADRTLLWGWSWEARGESAVAEAGWAGLLTLPREVGVHGDGTLRVVPAREVEALRAGEPLVVGAGREPLGPVPLPDAYEVSVTAEHASVRVELARDERGGALALLLDPGAGTVELRRADWPRERGGRPADAGPLTLSVPPAASLTVRVWRDGSVLELFAGEGRAVATERVYHRPGDRPALRVRAAGPGAAFSATAWALRDASPAVITGANRG</sequence>
<evidence type="ECO:0000256" key="5">
    <source>
        <dbReference type="RuleBase" id="RU362110"/>
    </source>
</evidence>
<dbReference type="InterPro" id="IPR001362">
    <property type="entry name" value="Glyco_hydro_32"/>
</dbReference>
<evidence type="ECO:0000313" key="9">
    <source>
        <dbReference type="EMBL" id="RMI44993.1"/>
    </source>
</evidence>
<dbReference type="GO" id="GO:0004564">
    <property type="term" value="F:beta-fructofuranosidase activity"/>
    <property type="evidence" value="ECO:0007669"/>
    <property type="project" value="UniProtKB-EC"/>
</dbReference>
<dbReference type="Pfam" id="PF00251">
    <property type="entry name" value="Glyco_hydro_32N"/>
    <property type="match status" value="1"/>
</dbReference>
<name>A0A3M2M823_9ACTN</name>
<dbReference type="Gene3D" id="2.115.10.20">
    <property type="entry name" value="Glycosyl hydrolase domain, family 43"/>
    <property type="match status" value="1"/>
</dbReference>
<keyword evidence="10" id="KW-1185">Reference proteome</keyword>
<dbReference type="InterPro" id="IPR013148">
    <property type="entry name" value="Glyco_hydro_32_N"/>
</dbReference>
<dbReference type="GO" id="GO:0005975">
    <property type="term" value="P:carbohydrate metabolic process"/>
    <property type="evidence" value="ECO:0007669"/>
    <property type="project" value="InterPro"/>
</dbReference>
<dbReference type="CDD" id="cd08996">
    <property type="entry name" value="GH32_FFase"/>
    <property type="match status" value="1"/>
</dbReference>